<dbReference type="InterPro" id="IPR024382">
    <property type="entry name" value="Vps3844_C"/>
</dbReference>
<dbReference type="HOGENOM" id="CLU_571324_0_0_1"/>
<feature type="chain" id="PRO_5004834668" description="Vacuolar sorting protein Vps3844 C-terminal domain-containing protein" evidence="2">
    <location>
        <begin position="26"/>
        <end position="469"/>
    </location>
</feature>
<dbReference type="OrthoDB" id="5583277at2759"/>
<dbReference type="EMBL" id="AWNI01000014">
    <property type="protein sequence ID" value="ETS61707.1"/>
    <property type="molecule type" value="Genomic_DNA"/>
</dbReference>
<dbReference type="GO" id="GO:0005783">
    <property type="term" value="C:endoplasmic reticulum"/>
    <property type="evidence" value="ECO:0007669"/>
    <property type="project" value="TreeGrafter"/>
</dbReference>
<dbReference type="PANTHER" id="PTHR36853">
    <property type="entry name" value="EXPRESSED PROTEIN"/>
    <property type="match status" value="1"/>
</dbReference>
<evidence type="ECO:0000256" key="1">
    <source>
        <dbReference type="SAM" id="Phobius"/>
    </source>
</evidence>
<protein>
    <recommendedName>
        <fullName evidence="3">Vacuolar sorting protein Vps3844 C-terminal domain-containing protein</fullName>
    </recommendedName>
</protein>
<evidence type="ECO:0000259" key="3">
    <source>
        <dbReference type="Pfam" id="PF12955"/>
    </source>
</evidence>
<keyword evidence="1" id="KW-1133">Transmembrane helix</keyword>
<feature type="domain" description="Vacuolar sorting protein Vps3844 C-terminal" evidence="3">
    <location>
        <begin position="366"/>
        <end position="462"/>
    </location>
</feature>
<feature type="transmembrane region" description="Helical" evidence="1">
    <location>
        <begin position="428"/>
        <end position="450"/>
    </location>
</feature>
<accession>W3VLN8</accession>
<keyword evidence="1" id="KW-0812">Transmembrane</keyword>
<comment type="caution">
    <text evidence="4">The sequence shown here is derived from an EMBL/GenBank/DDBJ whole genome shotgun (WGS) entry which is preliminary data.</text>
</comment>
<keyword evidence="2" id="KW-0732">Signal</keyword>
<evidence type="ECO:0000313" key="5">
    <source>
        <dbReference type="Proteomes" id="UP000019462"/>
    </source>
</evidence>
<dbReference type="Pfam" id="PF12955">
    <property type="entry name" value="Vps3844_C"/>
    <property type="match status" value="1"/>
</dbReference>
<feature type="signal peptide" evidence="2">
    <location>
        <begin position="1"/>
        <end position="25"/>
    </location>
</feature>
<dbReference type="PANTHER" id="PTHR36853:SF1">
    <property type="entry name" value="DUF3844 DOMAIN-CONTAINING PROTEIN"/>
    <property type="match status" value="1"/>
</dbReference>
<reference evidence="4 5" key="1">
    <citation type="journal article" date="2014" name="Genome Announc.">
        <title>Genome sequence of the basidiomycetous fungus Pseudozyma aphidis DSM70725, an efficient producer of biosurfactant mannosylerythritol lipids.</title>
        <authorList>
            <person name="Lorenz S."/>
            <person name="Guenther M."/>
            <person name="Grumaz C."/>
            <person name="Rupp S."/>
            <person name="Zibek S."/>
            <person name="Sohn K."/>
        </authorList>
    </citation>
    <scope>NUCLEOTIDE SEQUENCE [LARGE SCALE GENOMIC DNA]</scope>
    <source>
        <strain evidence="5">ATCC 32657 / CBS 517.83 / DSM 70725 / JCM 10318 / NBRC 10182 / NRRL Y-7954 / St-0401</strain>
    </source>
</reference>
<dbReference type="InterPro" id="IPR053065">
    <property type="entry name" value="Archenteron_Induction-Rel"/>
</dbReference>
<organism evidence="4 5">
    <name type="scientific">Moesziomyces aphidis</name>
    <name type="common">Pseudozyma aphidis</name>
    <dbReference type="NCBI Taxonomy" id="84754"/>
    <lineage>
        <taxon>Eukaryota</taxon>
        <taxon>Fungi</taxon>
        <taxon>Dikarya</taxon>
        <taxon>Basidiomycota</taxon>
        <taxon>Ustilaginomycotina</taxon>
        <taxon>Ustilaginomycetes</taxon>
        <taxon>Ustilaginales</taxon>
        <taxon>Ustilaginaceae</taxon>
        <taxon>Moesziomyces</taxon>
    </lineage>
</organism>
<proteinExistence type="predicted"/>
<evidence type="ECO:0000313" key="4">
    <source>
        <dbReference type="EMBL" id="ETS61707.1"/>
    </source>
</evidence>
<name>W3VLN8_MOEAP</name>
<gene>
    <name evidence="4" type="ORF">PaG_04209</name>
</gene>
<keyword evidence="5" id="KW-1185">Reference proteome</keyword>
<evidence type="ECO:0000256" key="2">
    <source>
        <dbReference type="SAM" id="SignalP"/>
    </source>
</evidence>
<dbReference type="AlphaFoldDB" id="W3VLN8"/>
<keyword evidence="1" id="KW-0472">Membrane</keyword>
<dbReference type="Proteomes" id="UP000019462">
    <property type="component" value="Unassembled WGS sequence"/>
</dbReference>
<sequence>MVRISATSLASLACFASAAVTGASAKTSLYLSPATTPDAQVDIDANQAHRILSHHMHVEQHAHDDASYRDAKDVWQMLDIGTAHAKIDNRAGVERLFDGHKDEPNRLLVLMHGTAHQDVIPASVGATHSIEGAPSSTSFDALFDSYLGTVSNTLKSSESAFSHLAGTFLDGFTASIDWLTSHADTAATRCIDWLTSHADTAATRWSHHAAAFGSDAFAKLEHELRAVEALVAKMQATRANDSADELSMQPLRFSALGDVEATYGTDSVELARAKQLVREAIERVTALFQARSEEHGRVPWIAFVVTDADIEQRLVKRSSSDLLAPFLGARTSELSHGAALRPGDVLASTAKKSKPSPLPKNLAGTCFGSQSDLDKATNGCSGHGKGVKSSKGGRACWRCKCQPTEVRKGKKTYWAGAACEKKDVSAEFMLLASSVVLLVLISAGSVYFLFAQGSQELPGTLASVTISLK</sequence>